<feature type="region of interest" description="Disordered" evidence="1">
    <location>
        <begin position="14"/>
        <end position="77"/>
    </location>
</feature>
<proteinExistence type="predicted"/>
<gene>
    <name evidence="2" type="ORF">PIB30_109418</name>
</gene>
<evidence type="ECO:0000313" key="2">
    <source>
        <dbReference type="EMBL" id="MED6227019.1"/>
    </source>
</evidence>
<name>A0ABU6ZYI3_9FABA</name>
<sequence length="77" mass="8550">MVNSKEECKAVVLRSGKVLEDKSKEKVDAQDEDKTVEESPVSSTPKPTKKEPISTPSSSSVLDKGKHIPFPQRLRKE</sequence>
<comment type="caution">
    <text evidence="2">The sequence shown here is derived from an EMBL/GenBank/DDBJ whole genome shotgun (WGS) entry which is preliminary data.</text>
</comment>
<keyword evidence="3" id="KW-1185">Reference proteome</keyword>
<dbReference type="EMBL" id="JASCZI010277460">
    <property type="protein sequence ID" value="MED6227019.1"/>
    <property type="molecule type" value="Genomic_DNA"/>
</dbReference>
<reference evidence="2 3" key="1">
    <citation type="journal article" date="2023" name="Plants (Basel)">
        <title>Bridging the Gap: Combining Genomics and Transcriptomics Approaches to Understand Stylosanthes scabra, an Orphan Legume from the Brazilian Caatinga.</title>
        <authorList>
            <person name="Ferreira-Neto J.R.C."/>
            <person name="da Silva M.D."/>
            <person name="Binneck E."/>
            <person name="de Melo N.F."/>
            <person name="da Silva R.H."/>
            <person name="de Melo A.L.T.M."/>
            <person name="Pandolfi V."/>
            <person name="Bustamante F.O."/>
            <person name="Brasileiro-Vidal A.C."/>
            <person name="Benko-Iseppon A.M."/>
        </authorList>
    </citation>
    <scope>NUCLEOTIDE SEQUENCE [LARGE SCALE GENOMIC DNA]</scope>
    <source>
        <tissue evidence="2">Leaves</tissue>
    </source>
</reference>
<feature type="compositionally biased region" description="Basic and acidic residues" evidence="1">
    <location>
        <begin position="17"/>
        <end position="37"/>
    </location>
</feature>
<accession>A0ABU6ZYI3</accession>
<organism evidence="2 3">
    <name type="scientific">Stylosanthes scabra</name>
    <dbReference type="NCBI Taxonomy" id="79078"/>
    <lineage>
        <taxon>Eukaryota</taxon>
        <taxon>Viridiplantae</taxon>
        <taxon>Streptophyta</taxon>
        <taxon>Embryophyta</taxon>
        <taxon>Tracheophyta</taxon>
        <taxon>Spermatophyta</taxon>
        <taxon>Magnoliopsida</taxon>
        <taxon>eudicotyledons</taxon>
        <taxon>Gunneridae</taxon>
        <taxon>Pentapetalae</taxon>
        <taxon>rosids</taxon>
        <taxon>fabids</taxon>
        <taxon>Fabales</taxon>
        <taxon>Fabaceae</taxon>
        <taxon>Papilionoideae</taxon>
        <taxon>50 kb inversion clade</taxon>
        <taxon>dalbergioids sensu lato</taxon>
        <taxon>Dalbergieae</taxon>
        <taxon>Pterocarpus clade</taxon>
        <taxon>Stylosanthes</taxon>
    </lineage>
</organism>
<protein>
    <submittedName>
        <fullName evidence="2">Uncharacterized protein</fullName>
    </submittedName>
</protein>
<dbReference type="Proteomes" id="UP001341840">
    <property type="component" value="Unassembled WGS sequence"/>
</dbReference>
<evidence type="ECO:0000313" key="3">
    <source>
        <dbReference type="Proteomes" id="UP001341840"/>
    </source>
</evidence>
<feature type="non-terminal residue" evidence="2">
    <location>
        <position position="77"/>
    </location>
</feature>
<evidence type="ECO:0000256" key="1">
    <source>
        <dbReference type="SAM" id="MobiDB-lite"/>
    </source>
</evidence>